<protein>
    <recommendedName>
        <fullName evidence="2">DNA-directed RNA polymerase</fullName>
        <ecNumber evidence="2">2.7.7.6</ecNumber>
    </recommendedName>
</protein>
<evidence type="ECO:0000256" key="7">
    <source>
        <dbReference type="SAM" id="MobiDB-lite"/>
    </source>
</evidence>
<dbReference type="SUPFAM" id="SSF64484">
    <property type="entry name" value="beta and beta-prime subunits of DNA dependent RNA-polymerase"/>
    <property type="match status" value="1"/>
</dbReference>
<dbReference type="Proteomes" id="UP000823941">
    <property type="component" value="Chromosome 26"/>
</dbReference>
<evidence type="ECO:0000256" key="5">
    <source>
        <dbReference type="ARBA" id="ARBA00022695"/>
    </source>
</evidence>
<evidence type="ECO:0000256" key="4">
    <source>
        <dbReference type="ARBA" id="ARBA00022679"/>
    </source>
</evidence>
<reference evidence="9 10" key="1">
    <citation type="submission" date="2021-06" db="EMBL/GenBank/DDBJ databases">
        <title>A haploid diamondback moth (Plutella xylostella L.) genome assembly resolves 31 chromosomes and identifies a diamide resistance mutation.</title>
        <authorList>
            <person name="Ward C.M."/>
            <person name="Perry K.D."/>
            <person name="Baker G."/>
            <person name="Powis K."/>
            <person name="Heckel D.G."/>
            <person name="Baxter S.W."/>
        </authorList>
    </citation>
    <scope>NUCLEOTIDE SEQUENCE [LARGE SCALE GENOMIC DNA]</scope>
    <source>
        <strain evidence="9 10">LV</strain>
        <tissue evidence="9">Single pupa</tissue>
    </source>
</reference>
<dbReference type="InterPro" id="IPR007120">
    <property type="entry name" value="DNA-dir_RNAP_su2_dom"/>
</dbReference>
<keyword evidence="3" id="KW-0240">DNA-directed RNA polymerase</keyword>
<dbReference type="Gene3D" id="2.40.50.150">
    <property type="match status" value="1"/>
</dbReference>
<sequence>MEQLHLLVAITAQEATETTTHVELSKSAFMSNLAQLVPMPDCNQSPRNMYQCQMGKQTMGTPIHTWATNAETKLYRLHTPATPLFRPAHYDRVALDDYPMGTNAVVAVISYTGYDMEDAMIINKAAHQRGFAAGSIYKSEVVDLENPSSYFCRDPAATDLHQFLDEDGLPPVGAVLKFDDPFYSYYDADKSSFVLHKFKYKEAAAVDSVRQCGDFSVRAGKKAIIMMRIQRNPSVGDKFASRAGQKGICSQLWPAEDLPFTEAGLVPDVLFNPHGFPSRMTIAMMLECMAGKSAPLHGQVSVGHYRAWGTIERGTPSHLYCSHKYIFAWGTIERGAHDAVCVRSSLHGGGAGARRAVQPARLPVAHDHRHDARVHGRQERAAARTGERGAL</sequence>
<evidence type="ECO:0000313" key="10">
    <source>
        <dbReference type="Proteomes" id="UP000823941"/>
    </source>
</evidence>
<dbReference type="InterPro" id="IPR037033">
    <property type="entry name" value="DNA-dir_RNAP_su2_hyb_sf"/>
</dbReference>
<dbReference type="InterPro" id="IPR015712">
    <property type="entry name" value="DNA-dir_RNA_pol_su2"/>
</dbReference>
<keyword evidence="4" id="KW-0808">Transferase</keyword>
<dbReference type="PANTHER" id="PTHR20856">
    <property type="entry name" value="DNA-DIRECTED RNA POLYMERASE I SUBUNIT 2"/>
    <property type="match status" value="1"/>
</dbReference>
<dbReference type="InterPro" id="IPR007121">
    <property type="entry name" value="RNA_pol_bsu_CS"/>
</dbReference>
<evidence type="ECO:0000256" key="1">
    <source>
        <dbReference type="ARBA" id="ARBA00006835"/>
    </source>
</evidence>
<evidence type="ECO:0000259" key="8">
    <source>
        <dbReference type="Pfam" id="PF00562"/>
    </source>
</evidence>
<evidence type="ECO:0000256" key="6">
    <source>
        <dbReference type="ARBA" id="ARBA00023163"/>
    </source>
</evidence>
<feature type="domain" description="DNA-directed RNA polymerase subunit 2 hybrid-binding" evidence="8">
    <location>
        <begin position="34"/>
        <end position="301"/>
    </location>
</feature>
<dbReference type="Pfam" id="PF00562">
    <property type="entry name" value="RNA_pol_Rpb2_6"/>
    <property type="match status" value="1"/>
</dbReference>
<keyword evidence="10" id="KW-1185">Reference proteome</keyword>
<comment type="caution">
    <text evidence="9">The sequence shown here is derived from an EMBL/GenBank/DDBJ whole genome shotgun (WGS) entry which is preliminary data.</text>
</comment>
<dbReference type="EMBL" id="JAHIBW010000026">
    <property type="protein sequence ID" value="KAG7297491.1"/>
    <property type="molecule type" value="Genomic_DNA"/>
</dbReference>
<dbReference type="EC" id="2.7.7.6" evidence="2"/>
<evidence type="ECO:0000256" key="3">
    <source>
        <dbReference type="ARBA" id="ARBA00022478"/>
    </source>
</evidence>
<keyword evidence="5" id="KW-0548">Nucleotidyltransferase</keyword>
<gene>
    <name evidence="9" type="ORF">JYU34_019501</name>
</gene>
<comment type="similarity">
    <text evidence="1">Belongs to the RNA polymerase beta chain family.</text>
</comment>
<proteinExistence type="inferred from homology"/>
<keyword evidence="6" id="KW-0804">Transcription</keyword>
<name>A0ABQ7PWY5_PLUXY</name>
<dbReference type="InterPro" id="IPR014724">
    <property type="entry name" value="RNA_pol_RPB2_OB-fold"/>
</dbReference>
<evidence type="ECO:0000256" key="2">
    <source>
        <dbReference type="ARBA" id="ARBA00012418"/>
    </source>
</evidence>
<feature type="region of interest" description="Disordered" evidence="7">
    <location>
        <begin position="366"/>
        <end position="391"/>
    </location>
</feature>
<dbReference type="PROSITE" id="PS01166">
    <property type="entry name" value="RNA_POL_BETA"/>
    <property type="match status" value="1"/>
</dbReference>
<evidence type="ECO:0000313" key="9">
    <source>
        <dbReference type="EMBL" id="KAG7297491.1"/>
    </source>
</evidence>
<organism evidence="9 10">
    <name type="scientific">Plutella xylostella</name>
    <name type="common">Diamondback moth</name>
    <name type="synonym">Plutella maculipennis</name>
    <dbReference type="NCBI Taxonomy" id="51655"/>
    <lineage>
        <taxon>Eukaryota</taxon>
        <taxon>Metazoa</taxon>
        <taxon>Ecdysozoa</taxon>
        <taxon>Arthropoda</taxon>
        <taxon>Hexapoda</taxon>
        <taxon>Insecta</taxon>
        <taxon>Pterygota</taxon>
        <taxon>Neoptera</taxon>
        <taxon>Endopterygota</taxon>
        <taxon>Lepidoptera</taxon>
        <taxon>Glossata</taxon>
        <taxon>Ditrysia</taxon>
        <taxon>Yponomeutoidea</taxon>
        <taxon>Plutellidae</taxon>
        <taxon>Plutella</taxon>
    </lineage>
</organism>
<accession>A0ABQ7PWY5</accession>
<dbReference type="Gene3D" id="2.40.270.10">
    <property type="entry name" value="DNA-directed RNA polymerase, subunit 2, domain 6"/>
    <property type="match status" value="1"/>
</dbReference>